<sequence length="520" mass="52857">MICPHCHSENRDGARFCNDCGLPLSGKIAELAAAADRAESGPAADTVSASDAAEASGASAESPSAAQDVSLAGSDGESPSALGEARAGSSGPLDPAALPSINVAGVNVDENGDAYDFGPLPDASEEAPSEGGADVARAADDLAPFVPKRAAVDEAARTADLTGIDECLVDASYVPPAASWRSGDTMELPRVEGASAPQQREFRAPDANARKGGKGKVVAIVLACLVALGAAAAGATYYLELWGGKMLPDVVGMTQTDAVYALEGKGFSVRVLEVKSDETEGVVLLMDPGAGARTEEGTEVTVHVAAARFVPEGAVGVPRDEAANLLAAEGFENVTYVTEKSDEHEGLVLSIDPAPGTKATASTPITVTVAEPYTVPDVVGMTWEEAKAALEAEGFSAAVSYVYDENVEPGVAIGTDPAAGSKAASGTSVVVNVALSRAAELESATWGLFSEGASVNIDGIDYLVSSCDAVAYEGSETTSFTITAKPYTTFLGVTLPLDERSVSGTVVWNADNTVSSITES</sequence>
<feature type="region of interest" description="Disordered" evidence="1">
    <location>
        <begin position="191"/>
        <end position="210"/>
    </location>
</feature>
<proteinExistence type="predicted"/>
<dbReference type="CDD" id="cd06577">
    <property type="entry name" value="PASTA_pknB"/>
    <property type="match status" value="3"/>
</dbReference>
<dbReference type="InterPro" id="IPR005543">
    <property type="entry name" value="PASTA_dom"/>
</dbReference>
<dbReference type="PROSITE" id="PS51178">
    <property type="entry name" value="PASTA"/>
    <property type="match status" value="2"/>
</dbReference>
<evidence type="ECO:0000313" key="4">
    <source>
        <dbReference type="EMBL" id="HJH43454.1"/>
    </source>
</evidence>
<name>A0A2K2U7R2_9ACTN</name>
<feature type="domain" description="PASTA" evidence="3">
    <location>
        <begin position="244"/>
        <end position="306"/>
    </location>
</feature>
<dbReference type="Gene3D" id="3.30.10.20">
    <property type="match status" value="3"/>
</dbReference>
<reference evidence="4" key="2">
    <citation type="journal article" date="2021" name="PeerJ">
        <title>Extensive microbial diversity within the chicken gut microbiome revealed by metagenomics and culture.</title>
        <authorList>
            <person name="Gilroy R."/>
            <person name="Ravi A."/>
            <person name="Getino M."/>
            <person name="Pursley I."/>
            <person name="Horton D.L."/>
            <person name="Alikhan N.F."/>
            <person name="Baker D."/>
            <person name="Gharbi K."/>
            <person name="Hall N."/>
            <person name="Watson M."/>
            <person name="Adriaenssens E.M."/>
            <person name="Foster-Nyarko E."/>
            <person name="Jarju S."/>
            <person name="Secka A."/>
            <person name="Antonio M."/>
            <person name="Oren A."/>
            <person name="Chaudhuri R.R."/>
            <person name="La Ragione R."/>
            <person name="Hildebrand F."/>
            <person name="Pallen M.J."/>
        </authorList>
    </citation>
    <scope>NUCLEOTIDE SEQUENCE</scope>
    <source>
        <strain evidence="4">USAMLcec12-2067</strain>
    </source>
</reference>
<feature type="compositionally biased region" description="Low complexity" evidence="1">
    <location>
        <begin position="48"/>
        <end position="66"/>
    </location>
</feature>
<accession>A0A2K2U7R2</accession>
<dbReference type="AlphaFoldDB" id="A0A2K2U7R2"/>
<feature type="region of interest" description="Disordered" evidence="1">
    <location>
        <begin position="42"/>
        <end position="94"/>
    </location>
</feature>
<keyword evidence="2" id="KW-0472">Membrane</keyword>
<dbReference type="Proteomes" id="UP000236488">
    <property type="component" value="Unassembled WGS sequence"/>
</dbReference>
<organism evidence="5 6">
    <name type="scientific">Rubneribacter badeniensis</name>
    <dbReference type="NCBI Taxonomy" id="2070688"/>
    <lineage>
        <taxon>Bacteria</taxon>
        <taxon>Bacillati</taxon>
        <taxon>Actinomycetota</taxon>
        <taxon>Coriobacteriia</taxon>
        <taxon>Eggerthellales</taxon>
        <taxon>Eggerthellaceae</taxon>
        <taxon>Rubneribacter</taxon>
    </lineage>
</organism>
<dbReference type="Pfam" id="PF13240">
    <property type="entry name" value="Zn_Ribbon_1"/>
    <property type="match status" value="1"/>
</dbReference>
<protein>
    <submittedName>
        <fullName evidence="5">PASTA domain-containing protein</fullName>
    </submittedName>
</protein>
<dbReference type="InterPro" id="IPR026870">
    <property type="entry name" value="Zinc_ribbon_dom"/>
</dbReference>
<evidence type="ECO:0000313" key="6">
    <source>
        <dbReference type="Proteomes" id="UP000236488"/>
    </source>
</evidence>
<keyword evidence="2" id="KW-0812">Transmembrane</keyword>
<feature type="region of interest" description="Disordered" evidence="1">
    <location>
        <begin position="113"/>
        <end position="133"/>
    </location>
</feature>
<evidence type="ECO:0000259" key="3">
    <source>
        <dbReference type="PROSITE" id="PS51178"/>
    </source>
</evidence>
<dbReference type="SMART" id="SM00740">
    <property type="entry name" value="PASTA"/>
    <property type="match status" value="3"/>
</dbReference>
<keyword evidence="2" id="KW-1133">Transmembrane helix</keyword>
<keyword evidence="6" id="KW-1185">Reference proteome</keyword>
<reference evidence="4" key="3">
    <citation type="submission" date="2021-09" db="EMBL/GenBank/DDBJ databases">
        <authorList>
            <person name="Gilroy R."/>
        </authorList>
    </citation>
    <scope>NUCLEOTIDE SEQUENCE</scope>
    <source>
        <strain evidence="4">USAMLcec12-2067</strain>
    </source>
</reference>
<dbReference type="Pfam" id="PF03793">
    <property type="entry name" value="PASTA"/>
    <property type="match status" value="3"/>
</dbReference>
<dbReference type="EMBL" id="PPEL01000005">
    <property type="protein sequence ID" value="PNV66238.1"/>
    <property type="molecule type" value="Genomic_DNA"/>
</dbReference>
<dbReference type="RefSeq" id="WP_087195641.1">
    <property type="nucleotide sequence ID" value="NZ_PPEL01000005.1"/>
</dbReference>
<reference evidence="5 6" key="1">
    <citation type="journal article" date="2018" name="Int. J. Syst. Evol. Microbiol.">
        <title>Rubneribacter badeniensis gen. nov., sp. nov. and Enteroscipio rubneri gen. nov., sp. nov., new members of the Eggerthellaceae isolated from human faeces.</title>
        <authorList>
            <person name="Danylec N."/>
            <person name="Gobl A."/>
            <person name="Stoll D.A."/>
            <person name="Hetzer B."/>
            <person name="Kulling S.E."/>
            <person name="Huch M."/>
        </authorList>
    </citation>
    <scope>NUCLEOTIDE SEQUENCE [LARGE SCALE GENOMIC DNA]</scope>
    <source>
        <strain evidence="5 6">ResAG-85</strain>
    </source>
</reference>
<feature type="domain" description="PASTA" evidence="3">
    <location>
        <begin position="369"/>
        <end position="435"/>
    </location>
</feature>
<evidence type="ECO:0000256" key="1">
    <source>
        <dbReference type="SAM" id="MobiDB-lite"/>
    </source>
</evidence>
<dbReference type="Proteomes" id="UP000789325">
    <property type="component" value="Unassembled WGS sequence"/>
</dbReference>
<gene>
    <name evidence="5" type="ORF">C2L80_02145</name>
    <name evidence="4" type="ORF">K8V16_06620</name>
</gene>
<feature type="transmembrane region" description="Helical" evidence="2">
    <location>
        <begin position="217"/>
        <end position="239"/>
    </location>
</feature>
<dbReference type="EMBL" id="DYZL01000136">
    <property type="protein sequence ID" value="HJH43454.1"/>
    <property type="molecule type" value="Genomic_DNA"/>
</dbReference>
<evidence type="ECO:0000313" key="5">
    <source>
        <dbReference type="EMBL" id="PNV66238.1"/>
    </source>
</evidence>
<evidence type="ECO:0000256" key="2">
    <source>
        <dbReference type="SAM" id="Phobius"/>
    </source>
</evidence>
<comment type="caution">
    <text evidence="5">The sequence shown here is derived from an EMBL/GenBank/DDBJ whole genome shotgun (WGS) entry which is preliminary data.</text>
</comment>